<proteinExistence type="predicted"/>
<comment type="caution">
    <text evidence="1">The sequence shown here is derived from an EMBL/GenBank/DDBJ whole genome shotgun (WGS) entry which is preliminary data.</text>
</comment>
<evidence type="ECO:0000313" key="1">
    <source>
        <dbReference type="EMBL" id="KAH6925407.1"/>
    </source>
</evidence>
<protein>
    <submittedName>
        <fullName evidence="1">Uncharacterized protein</fullName>
    </submittedName>
</protein>
<organism evidence="1 2">
    <name type="scientific">Hyalomma asiaticum</name>
    <name type="common">Tick</name>
    <dbReference type="NCBI Taxonomy" id="266040"/>
    <lineage>
        <taxon>Eukaryota</taxon>
        <taxon>Metazoa</taxon>
        <taxon>Ecdysozoa</taxon>
        <taxon>Arthropoda</taxon>
        <taxon>Chelicerata</taxon>
        <taxon>Arachnida</taxon>
        <taxon>Acari</taxon>
        <taxon>Parasitiformes</taxon>
        <taxon>Ixodida</taxon>
        <taxon>Ixodoidea</taxon>
        <taxon>Ixodidae</taxon>
        <taxon>Hyalomminae</taxon>
        <taxon>Hyalomma</taxon>
    </lineage>
</organism>
<gene>
    <name evidence="1" type="ORF">HPB50_004953</name>
</gene>
<dbReference type="EMBL" id="CM023487">
    <property type="protein sequence ID" value="KAH6925407.1"/>
    <property type="molecule type" value="Genomic_DNA"/>
</dbReference>
<dbReference type="Proteomes" id="UP000821845">
    <property type="component" value="Chromosome 7"/>
</dbReference>
<reference evidence="1" key="1">
    <citation type="submission" date="2020-05" db="EMBL/GenBank/DDBJ databases">
        <title>Large-scale comparative analyses of tick genomes elucidate their genetic diversity and vector capacities.</title>
        <authorList>
            <person name="Jia N."/>
            <person name="Wang J."/>
            <person name="Shi W."/>
            <person name="Du L."/>
            <person name="Sun Y."/>
            <person name="Zhan W."/>
            <person name="Jiang J."/>
            <person name="Wang Q."/>
            <person name="Zhang B."/>
            <person name="Ji P."/>
            <person name="Sakyi L.B."/>
            <person name="Cui X."/>
            <person name="Yuan T."/>
            <person name="Jiang B."/>
            <person name="Yang W."/>
            <person name="Lam T.T.-Y."/>
            <person name="Chang Q."/>
            <person name="Ding S."/>
            <person name="Wang X."/>
            <person name="Zhu J."/>
            <person name="Ruan X."/>
            <person name="Zhao L."/>
            <person name="Wei J."/>
            <person name="Que T."/>
            <person name="Du C."/>
            <person name="Cheng J."/>
            <person name="Dai P."/>
            <person name="Han X."/>
            <person name="Huang E."/>
            <person name="Gao Y."/>
            <person name="Liu J."/>
            <person name="Shao H."/>
            <person name="Ye R."/>
            <person name="Li L."/>
            <person name="Wei W."/>
            <person name="Wang X."/>
            <person name="Wang C."/>
            <person name="Yang T."/>
            <person name="Huo Q."/>
            <person name="Li W."/>
            <person name="Guo W."/>
            <person name="Chen H."/>
            <person name="Zhou L."/>
            <person name="Ni X."/>
            <person name="Tian J."/>
            <person name="Zhou Y."/>
            <person name="Sheng Y."/>
            <person name="Liu T."/>
            <person name="Pan Y."/>
            <person name="Xia L."/>
            <person name="Li J."/>
            <person name="Zhao F."/>
            <person name="Cao W."/>
        </authorList>
    </citation>
    <scope>NUCLEOTIDE SEQUENCE</scope>
    <source>
        <strain evidence="1">Hyas-2018</strain>
    </source>
</reference>
<evidence type="ECO:0000313" key="2">
    <source>
        <dbReference type="Proteomes" id="UP000821845"/>
    </source>
</evidence>
<name>A0ACB7RUC0_HYAAI</name>
<accession>A0ACB7RUC0</accession>
<sequence length="98" mass="10749">MRLAEPQQPPDTDPVVTPTGLPTTAAQPMESALRNLMQSPTSRASTDSPTTAPTTTSHQDTSPAEQSTEVPSKPEVMLRRSGRARRPPDRFGYEDFRK</sequence>
<keyword evidence="2" id="KW-1185">Reference proteome</keyword>